<gene>
    <name evidence="2" type="ORF">NDR86_02710</name>
</gene>
<dbReference type="InterPro" id="IPR029063">
    <property type="entry name" value="SAM-dependent_MTases_sf"/>
</dbReference>
<dbReference type="RefSeq" id="WP_251909242.1">
    <property type="nucleotide sequence ID" value="NZ_JAMRXG010000001.1"/>
</dbReference>
<dbReference type="Gene3D" id="3.40.50.150">
    <property type="entry name" value="Vaccinia Virus protein VP39"/>
    <property type="match status" value="1"/>
</dbReference>
<protein>
    <submittedName>
        <fullName evidence="2">Class I SAM-dependent methyltransferase</fullName>
    </submittedName>
</protein>
<dbReference type="GO" id="GO:0032259">
    <property type="term" value="P:methylation"/>
    <property type="evidence" value="ECO:0007669"/>
    <property type="project" value="UniProtKB-KW"/>
</dbReference>
<accession>A0A9X2E3F0</accession>
<keyword evidence="2" id="KW-0808">Transferase</keyword>
<dbReference type="GO" id="GO:0008168">
    <property type="term" value="F:methyltransferase activity"/>
    <property type="evidence" value="ECO:0007669"/>
    <property type="project" value="UniProtKB-KW"/>
</dbReference>
<feature type="domain" description="Methyltransferase" evidence="1">
    <location>
        <begin position="27"/>
        <end position="121"/>
    </location>
</feature>
<sequence>MFDYDAELRRHQSRLTAALEVGPRDIVLDIGCGTGQTTRTAARLAVRGTAFGVDISAPMVARARELAAAEGIGNIGFEHADAQDHSFPSAHFTLGISRFGTMFFADPLAAFGNIARALRPDARLVQLVWQRGDRQEWVVAMHRALTGTDPAPADLAGGAFSLADPDAMDDILTTAGFRDIRRTEVRESLWYGTDPDAAVAAVRALRMVADLLAPLAAADAADALVRLRATMAAHCRADGVWFDSRAWLVTARR</sequence>
<dbReference type="PANTHER" id="PTHR43591">
    <property type="entry name" value="METHYLTRANSFERASE"/>
    <property type="match status" value="1"/>
</dbReference>
<dbReference type="Proteomes" id="UP001139157">
    <property type="component" value="Unassembled WGS sequence"/>
</dbReference>
<dbReference type="AlphaFoldDB" id="A0A9X2E3F0"/>
<evidence type="ECO:0000313" key="3">
    <source>
        <dbReference type="Proteomes" id="UP001139157"/>
    </source>
</evidence>
<name>A0A9X2E3F0_9NOCA</name>
<reference evidence="2" key="1">
    <citation type="submission" date="2022-06" db="EMBL/GenBank/DDBJ databases">
        <title>Novel species in genus nocardia.</title>
        <authorList>
            <person name="Li F."/>
        </authorList>
    </citation>
    <scope>NUCLEOTIDE SEQUENCE</scope>
    <source>
        <strain evidence="2">CDC141</strain>
    </source>
</reference>
<organism evidence="2 3">
    <name type="scientific">Nocardia pulmonis</name>
    <dbReference type="NCBI Taxonomy" id="2951408"/>
    <lineage>
        <taxon>Bacteria</taxon>
        <taxon>Bacillati</taxon>
        <taxon>Actinomycetota</taxon>
        <taxon>Actinomycetes</taxon>
        <taxon>Mycobacteriales</taxon>
        <taxon>Nocardiaceae</taxon>
        <taxon>Nocardia</taxon>
    </lineage>
</organism>
<comment type="caution">
    <text evidence="2">The sequence shown here is derived from an EMBL/GenBank/DDBJ whole genome shotgun (WGS) entry which is preliminary data.</text>
</comment>
<evidence type="ECO:0000313" key="2">
    <source>
        <dbReference type="EMBL" id="MCM6772383.1"/>
    </source>
</evidence>
<proteinExistence type="predicted"/>
<dbReference type="Pfam" id="PF13649">
    <property type="entry name" value="Methyltransf_25"/>
    <property type="match status" value="1"/>
</dbReference>
<dbReference type="CDD" id="cd02440">
    <property type="entry name" value="AdoMet_MTases"/>
    <property type="match status" value="1"/>
</dbReference>
<keyword evidence="3" id="KW-1185">Reference proteome</keyword>
<evidence type="ECO:0000259" key="1">
    <source>
        <dbReference type="Pfam" id="PF13649"/>
    </source>
</evidence>
<dbReference type="EMBL" id="JAMRXG010000001">
    <property type="protein sequence ID" value="MCM6772383.1"/>
    <property type="molecule type" value="Genomic_DNA"/>
</dbReference>
<dbReference type="InterPro" id="IPR041698">
    <property type="entry name" value="Methyltransf_25"/>
</dbReference>
<keyword evidence="2" id="KW-0489">Methyltransferase</keyword>
<dbReference type="SUPFAM" id="SSF53335">
    <property type="entry name" value="S-adenosyl-L-methionine-dependent methyltransferases"/>
    <property type="match status" value="1"/>
</dbReference>